<name>A0A1L7X2U0_9HELO</name>
<protein>
    <recommendedName>
        <fullName evidence="3">F-box domain-containing protein</fullName>
    </recommendedName>
</protein>
<organism evidence="1 2">
    <name type="scientific">Phialocephala subalpina</name>
    <dbReference type="NCBI Taxonomy" id="576137"/>
    <lineage>
        <taxon>Eukaryota</taxon>
        <taxon>Fungi</taxon>
        <taxon>Dikarya</taxon>
        <taxon>Ascomycota</taxon>
        <taxon>Pezizomycotina</taxon>
        <taxon>Leotiomycetes</taxon>
        <taxon>Helotiales</taxon>
        <taxon>Mollisiaceae</taxon>
        <taxon>Phialocephala</taxon>
        <taxon>Phialocephala fortinii species complex</taxon>
    </lineage>
</organism>
<dbReference type="Proteomes" id="UP000184330">
    <property type="component" value="Unassembled WGS sequence"/>
</dbReference>
<evidence type="ECO:0008006" key="3">
    <source>
        <dbReference type="Google" id="ProtNLM"/>
    </source>
</evidence>
<dbReference type="InterPro" id="IPR036047">
    <property type="entry name" value="F-box-like_dom_sf"/>
</dbReference>
<dbReference type="EMBL" id="FJOG01000013">
    <property type="protein sequence ID" value="CZR59349.1"/>
    <property type="molecule type" value="Genomic_DNA"/>
</dbReference>
<sequence length="199" mass="24235">MSYSYYSSYRPYKAPLEPPRRRWGLRRTSTSLKPSHWQARPSISASLFYHTPRSRSYYTPPEPPRQHRHRSRLTDLPNELKLNIIETLDPASSACLGLSSRKLYPLHRSVHKNVGLYEQSPDSRVPLAFKLRSWMPKDYALDWQSEKFVKRDRLAGLEAERKRERDRYWDERRRLWVWDDDYEDRDRDRGGRRHRRRRH</sequence>
<evidence type="ECO:0000313" key="2">
    <source>
        <dbReference type="Proteomes" id="UP000184330"/>
    </source>
</evidence>
<gene>
    <name evidence="1" type="ORF">PAC_09241</name>
</gene>
<dbReference type="AlphaFoldDB" id="A0A1L7X2U0"/>
<keyword evidence="2" id="KW-1185">Reference proteome</keyword>
<proteinExistence type="predicted"/>
<evidence type="ECO:0000313" key="1">
    <source>
        <dbReference type="EMBL" id="CZR59349.1"/>
    </source>
</evidence>
<dbReference type="OrthoDB" id="3445164at2759"/>
<dbReference type="SUPFAM" id="SSF81383">
    <property type="entry name" value="F-box domain"/>
    <property type="match status" value="1"/>
</dbReference>
<accession>A0A1L7X2U0</accession>
<reference evidence="1 2" key="1">
    <citation type="submission" date="2016-03" db="EMBL/GenBank/DDBJ databases">
        <authorList>
            <person name="Ploux O."/>
        </authorList>
    </citation>
    <scope>NUCLEOTIDE SEQUENCE [LARGE SCALE GENOMIC DNA]</scope>
    <source>
        <strain evidence="1 2">UAMH 11012</strain>
    </source>
</reference>